<reference evidence="3" key="1">
    <citation type="submission" date="2017-09" db="EMBL/GenBank/DDBJ databases">
        <title>Depth-based differentiation of microbial function through sediment-hosted aquifers and enrichment of novel symbionts in the deep terrestrial subsurface.</title>
        <authorList>
            <person name="Probst A.J."/>
            <person name="Ladd B."/>
            <person name="Jarett J.K."/>
            <person name="Geller-Mcgrath D.E."/>
            <person name="Sieber C.M.K."/>
            <person name="Emerson J.B."/>
            <person name="Anantharaman K."/>
            <person name="Thomas B.C."/>
            <person name="Malmstrom R."/>
            <person name="Stieglmeier M."/>
            <person name="Klingl A."/>
            <person name="Woyke T."/>
            <person name="Ryan C.M."/>
            <person name="Banfield J.F."/>
        </authorList>
    </citation>
    <scope>NUCLEOTIDE SEQUENCE [LARGE SCALE GENOMIC DNA]</scope>
</reference>
<evidence type="ECO:0000256" key="1">
    <source>
        <dbReference type="SAM" id="SignalP"/>
    </source>
</evidence>
<dbReference type="PROSITE" id="PS51257">
    <property type="entry name" value="PROKAR_LIPOPROTEIN"/>
    <property type="match status" value="1"/>
</dbReference>
<organism evidence="2 3">
    <name type="scientific">Candidatus Kerfeldbacteria bacterium CG08_land_8_20_14_0_20_43_14</name>
    <dbReference type="NCBI Taxonomy" id="2014246"/>
    <lineage>
        <taxon>Bacteria</taxon>
        <taxon>Candidatus Kerfeldiibacteriota</taxon>
    </lineage>
</organism>
<evidence type="ECO:0000313" key="2">
    <source>
        <dbReference type="EMBL" id="PIS40868.1"/>
    </source>
</evidence>
<dbReference type="AlphaFoldDB" id="A0A2H0YQW4"/>
<feature type="signal peptide" evidence="1">
    <location>
        <begin position="1"/>
        <end position="23"/>
    </location>
</feature>
<comment type="caution">
    <text evidence="2">The sequence shown here is derived from an EMBL/GenBank/DDBJ whole genome shotgun (WGS) entry which is preliminary data.</text>
</comment>
<dbReference type="Proteomes" id="UP000236845">
    <property type="component" value="Unassembled WGS sequence"/>
</dbReference>
<feature type="chain" id="PRO_5013917233" evidence="1">
    <location>
        <begin position="24"/>
        <end position="146"/>
    </location>
</feature>
<protein>
    <submittedName>
        <fullName evidence="2">Uncharacterized protein</fullName>
    </submittedName>
</protein>
<sequence>MKTLNILLSLSVCLIGFTGCASFHYHGSYVVENSNQPTGGGLYRVFGGGTVQILNNDNVIDLPTSAGCLDLRYDSPKRSGTHITGILWLVDAKPRYTEPANFLRYGNPGDGDHIIACIVTWAYAGDNKYAGCDTTSVTAKTWRDSW</sequence>
<accession>A0A2H0YQW4</accession>
<name>A0A2H0YQW4_9BACT</name>
<evidence type="ECO:0000313" key="3">
    <source>
        <dbReference type="Proteomes" id="UP000236845"/>
    </source>
</evidence>
<dbReference type="EMBL" id="PEXW01000020">
    <property type="protein sequence ID" value="PIS40868.1"/>
    <property type="molecule type" value="Genomic_DNA"/>
</dbReference>
<gene>
    <name evidence="2" type="ORF">COT26_01025</name>
</gene>
<proteinExistence type="predicted"/>
<keyword evidence="1" id="KW-0732">Signal</keyword>